<proteinExistence type="predicted"/>
<dbReference type="OrthoDB" id="2343095at2759"/>
<dbReference type="AlphaFoldDB" id="A0A8H3QF50"/>
<protein>
    <submittedName>
        <fullName evidence="1">Uncharacterized protein</fullName>
    </submittedName>
</protein>
<accession>A0A8H3QF50</accession>
<evidence type="ECO:0000313" key="2">
    <source>
        <dbReference type="Proteomes" id="UP000615446"/>
    </source>
</evidence>
<sequence>MNTTKVCASCGQTKLLCEFMDCETKNTKQYCTCNNCHIKNTQWKKNIKNIKKRSYEETGFLETEKDTNSLEVVKVVVDISTLNSSTKEVVDFLVKFIEEADGFSWIYLQSYSGRSTTTYWYFCSQRHDLAAKSKKHQDASKHRNTKAMQRFKSNVEVSQDIKDFIKEHINLLPREIYAQLVGKGLDSSIHQKQNDLIKRIIILYWRGGNYTCSCFSFTIGLYEKLNQIGVKIRECGIDATYNTNNFGFELYTLETEMNGTEFLLAYLFLENNG</sequence>
<dbReference type="Proteomes" id="UP000615446">
    <property type="component" value="Unassembled WGS sequence"/>
</dbReference>
<evidence type="ECO:0000313" key="1">
    <source>
        <dbReference type="EMBL" id="GES74734.1"/>
    </source>
</evidence>
<name>A0A8H3QF50_9GLOM</name>
<organism evidence="1 2">
    <name type="scientific">Rhizophagus clarus</name>
    <dbReference type="NCBI Taxonomy" id="94130"/>
    <lineage>
        <taxon>Eukaryota</taxon>
        <taxon>Fungi</taxon>
        <taxon>Fungi incertae sedis</taxon>
        <taxon>Mucoromycota</taxon>
        <taxon>Glomeromycotina</taxon>
        <taxon>Glomeromycetes</taxon>
        <taxon>Glomerales</taxon>
        <taxon>Glomeraceae</taxon>
        <taxon>Rhizophagus</taxon>
    </lineage>
</organism>
<gene>
    <name evidence="1" type="ORF">RCL2_000220200</name>
</gene>
<reference evidence="1" key="1">
    <citation type="submission" date="2019-10" db="EMBL/GenBank/DDBJ databases">
        <title>Conservation and host-specific expression of non-tandemly repeated heterogenous ribosome RNA gene in arbuscular mycorrhizal fungi.</title>
        <authorList>
            <person name="Maeda T."/>
            <person name="Kobayashi Y."/>
            <person name="Nakagawa T."/>
            <person name="Ezawa T."/>
            <person name="Yamaguchi K."/>
            <person name="Bino T."/>
            <person name="Nishimoto Y."/>
            <person name="Shigenobu S."/>
            <person name="Kawaguchi M."/>
        </authorList>
    </citation>
    <scope>NUCLEOTIDE SEQUENCE</scope>
    <source>
        <strain evidence="1">HR1</strain>
    </source>
</reference>
<dbReference type="EMBL" id="BLAL01000012">
    <property type="protein sequence ID" value="GES74734.1"/>
    <property type="molecule type" value="Genomic_DNA"/>
</dbReference>
<comment type="caution">
    <text evidence="1">The sequence shown here is derived from an EMBL/GenBank/DDBJ whole genome shotgun (WGS) entry which is preliminary data.</text>
</comment>